<feature type="transmembrane region" description="Helical" evidence="7">
    <location>
        <begin position="144"/>
        <end position="166"/>
    </location>
</feature>
<dbReference type="PANTHER" id="PTHR30576">
    <property type="entry name" value="COLANIC BIOSYNTHESIS UDP-GLUCOSE LIPID CARRIER TRANSFERASE"/>
    <property type="match status" value="1"/>
</dbReference>
<keyword evidence="10" id="KW-1185">Reference proteome</keyword>
<dbReference type="EC" id="2.7.8.-" evidence="9"/>
<keyword evidence="3 9" id="KW-0808">Transferase</keyword>
<dbReference type="InterPro" id="IPR017475">
    <property type="entry name" value="EPS_sugar_tfrase"/>
</dbReference>
<feature type="transmembrane region" description="Helical" evidence="7">
    <location>
        <begin position="121"/>
        <end position="138"/>
    </location>
</feature>
<keyword evidence="4 7" id="KW-0812">Transmembrane</keyword>
<keyword evidence="6 7" id="KW-0472">Membrane</keyword>
<dbReference type="SUPFAM" id="SSF51735">
    <property type="entry name" value="NAD(P)-binding Rossmann-fold domains"/>
    <property type="match status" value="1"/>
</dbReference>
<feature type="domain" description="Bacterial sugar transferase" evidence="8">
    <location>
        <begin position="307"/>
        <end position="495"/>
    </location>
</feature>
<evidence type="ECO:0000256" key="1">
    <source>
        <dbReference type="ARBA" id="ARBA00004141"/>
    </source>
</evidence>
<dbReference type="NCBIfam" id="TIGR03025">
    <property type="entry name" value="EPS_sugtrans"/>
    <property type="match status" value="1"/>
</dbReference>
<name>A0ABV9FG21_9BACL</name>
<evidence type="ECO:0000256" key="4">
    <source>
        <dbReference type="ARBA" id="ARBA00022692"/>
    </source>
</evidence>
<feature type="transmembrane region" description="Helical" evidence="7">
    <location>
        <begin position="81"/>
        <end position="100"/>
    </location>
</feature>
<proteinExistence type="inferred from homology"/>
<reference evidence="10" key="1">
    <citation type="journal article" date="2019" name="Int. J. Syst. Evol. Microbiol.">
        <title>The Global Catalogue of Microorganisms (GCM) 10K type strain sequencing project: providing services to taxonomists for standard genome sequencing and annotation.</title>
        <authorList>
            <consortium name="The Broad Institute Genomics Platform"/>
            <consortium name="The Broad Institute Genome Sequencing Center for Infectious Disease"/>
            <person name="Wu L."/>
            <person name="Ma J."/>
        </authorList>
    </citation>
    <scope>NUCLEOTIDE SEQUENCE [LARGE SCALE GENOMIC DNA]</scope>
    <source>
        <strain evidence="10">CCUG 49571</strain>
    </source>
</reference>
<evidence type="ECO:0000313" key="9">
    <source>
        <dbReference type="EMBL" id="MFC4599705.1"/>
    </source>
</evidence>
<evidence type="ECO:0000256" key="2">
    <source>
        <dbReference type="ARBA" id="ARBA00006464"/>
    </source>
</evidence>
<dbReference type="Pfam" id="PF02397">
    <property type="entry name" value="Bac_transf"/>
    <property type="match status" value="1"/>
</dbReference>
<protein>
    <submittedName>
        <fullName evidence="9">Sugar transferase</fullName>
        <ecNumber evidence="9">2.7.8.-</ecNumber>
    </submittedName>
</protein>
<feature type="transmembrane region" description="Helical" evidence="7">
    <location>
        <begin position="39"/>
        <end position="61"/>
    </location>
</feature>
<evidence type="ECO:0000259" key="8">
    <source>
        <dbReference type="Pfam" id="PF02397"/>
    </source>
</evidence>
<dbReference type="Pfam" id="PF13727">
    <property type="entry name" value="CoA_binding_3"/>
    <property type="match status" value="1"/>
</dbReference>
<comment type="subcellular location">
    <subcellularLocation>
        <location evidence="1">Membrane</location>
        <topology evidence="1">Multi-pass membrane protein</topology>
    </subcellularLocation>
</comment>
<dbReference type="PANTHER" id="PTHR30576:SF0">
    <property type="entry name" value="UNDECAPRENYL-PHOSPHATE N-ACETYLGALACTOSAMINYL 1-PHOSPHATE TRANSFERASE-RELATED"/>
    <property type="match status" value="1"/>
</dbReference>
<dbReference type="InterPro" id="IPR036291">
    <property type="entry name" value="NAD(P)-bd_dom_sf"/>
</dbReference>
<comment type="caution">
    <text evidence="9">The sequence shown here is derived from an EMBL/GenBank/DDBJ whole genome shotgun (WGS) entry which is preliminary data.</text>
</comment>
<evidence type="ECO:0000256" key="6">
    <source>
        <dbReference type="ARBA" id="ARBA00023136"/>
    </source>
</evidence>
<feature type="transmembrane region" description="Helical" evidence="7">
    <location>
        <begin position="312"/>
        <end position="333"/>
    </location>
</feature>
<dbReference type="InterPro" id="IPR003362">
    <property type="entry name" value="Bact_transf"/>
</dbReference>
<evidence type="ECO:0000256" key="3">
    <source>
        <dbReference type="ARBA" id="ARBA00022679"/>
    </source>
</evidence>
<dbReference type="EMBL" id="JBHSEP010000011">
    <property type="protein sequence ID" value="MFC4599705.1"/>
    <property type="molecule type" value="Genomic_DNA"/>
</dbReference>
<comment type="similarity">
    <text evidence="2">Belongs to the bacterial sugar transferase family.</text>
</comment>
<evidence type="ECO:0000256" key="5">
    <source>
        <dbReference type="ARBA" id="ARBA00022989"/>
    </source>
</evidence>
<dbReference type="Gene3D" id="3.40.50.720">
    <property type="entry name" value="NAD(P)-binding Rossmann-like Domain"/>
    <property type="match status" value="1"/>
</dbReference>
<organism evidence="9 10">
    <name type="scientific">Cohnella hongkongensis</name>
    <dbReference type="NCBI Taxonomy" id="178337"/>
    <lineage>
        <taxon>Bacteria</taxon>
        <taxon>Bacillati</taxon>
        <taxon>Bacillota</taxon>
        <taxon>Bacilli</taxon>
        <taxon>Bacillales</taxon>
        <taxon>Paenibacillaceae</taxon>
        <taxon>Cohnella</taxon>
    </lineage>
</organism>
<sequence length="500" mass="58069">MPIRDSLNYSTKPSSTFPVSDMTKQRIKASRATALVQRYIIVAKYFGFILTFMLLMAIKVVPEFEGVTRYNPFTWGGMTVFTDYALFMLIIMIVHLFMHFQHKLHSEDMMESISKECISEFRIIFTSFMITLGITFLLKTTFIYSRFTLVLFVLAMIVESAFWIILRRSILAYLYRKGTIKKNIVIVGAGKVGLTIYERIMKAGRAETNFIGYLDDYKVGAEVIGKPIDLEKIFQLYRIDVVYITIPSEKRLIESLLSKVYKYDVDIKIIPEMFDRISSVFAFKDDLEYPCLQIVKTPLRGLNVFLKRISDVFGSLILLILMSPLFLLIGLLIKFESKGPVFFKQQRIGKNGLPFDMLKFRSMKNNAESIKSSLLHQNEMSGPVFKLRNDPRITRVGRFIRKYSIDELPQLWNVFRGQMSLIGPRPPLPDEVSKYSDYHWRRMDVLPGMTGLWQVSGRSDLSFEEWIDLDIYYIEHWSFMLEMKILLKTIPVVIKGAGAY</sequence>
<evidence type="ECO:0000313" key="10">
    <source>
        <dbReference type="Proteomes" id="UP001596028"/>
    </source>
</evidence>
<accession>A0ABV9FG21</accession>
<evidence type="ECO:0000256" key="7">
    <source>
        <dbReference type="SAM" id="Phobius"/>
    </source>
</evidence>
<gene>
    <name evidence="9" type="ORF">ACFO3S_15740</name>
</gene>
<keyword evidence="5 7" id="KW-1133">Transmembrane helix</keyword>
<dbReference type="Proteomes" id="UP001596028">
    <property type="component" value="Unassembled WGS sequence"/>
</dbReference>
<dbReference type="RefSeq" id="WP_378098012.1">
    <property type="nucleotide sequence ID" value="NZ_JBHSEP010000011.1"/>
</dbReference>
<dbReference type="GO" id="GO:0016740">
    <property type="term" value="F:transferase activity"/>
    <property type="evidence" value="ECO:0007669"/>
    <property type="project" value="UniProtKB-KW"/>
</dbReference>